<feature type="region of interest" description="Disordered" evidence="1">
    <location>
        <begin position="43"/>
        <end position="68"/>
    </location>
</feature>
<dbReference type="Pfam" id="PF04170">
    <property type="entry name" value="NlpE"/>
    <property type="match status" value="1"/>
</dbReference>
<evidence type="ECO:0000313" key="3">
    <source>
        <dbReference type="EMBL" id="NYE82104.1"/>
    </source>
</evidence>
<name>A0A7Y9ISC6_9BURK</name>
<protein>
    <submittedName>
        <fullName evidence="3">Putative lipoprotein NlpE involved in copper resistance</fullName>
    </submittedName>
</protein>
<dbReference type="InterPro" id="IPR007298">
    <property type="entry name" value="Cu-R_lipoprotein_NlpE"/>
</dbReference>
<dbReference type="Gene3D" id="2.40.50.540">
    <property type="match status" value="1"/>
</dbReference>
<sequence>MPHPTPSSSFLSRLPLALGALAVAATLAGCAITLPDSKIPQTAEAQAAVPPPPGDVLATAQRMSQSNPIREAQTYRGVIPCADCTGQRVTLTLLPDWTWRMRRTYFGTRDGKDQTFISTGRWERSLDNLRQIRVMGDRNDTATYEVTQNSALKLVDQDGEPARSALNYSLTQQFDSDLITEPFAMRGRVTSTEGKTTIALCGTGKTYPVASTGQGQALADAYSKLRVAPGTSVLMWVDGRIVSTGQPPVEQVEVQNLSRGTLNSPCEN</sequence>
<dbReference type="Proteomes" id="UP000542125">
    <property type="component" value="Unassembled WGS sequence"/>
</dbReference>
<dbReference type="EMBL" id="JACBYR010000001">
    <property type="protein sequence ID" value="NYE82104.1"/>
    <property type="molecule type" value="Genomic_DNA"/>
</dbReference>
<comment type="caution">
    <text evidence="3">The sequence shown here is derived from an EMBL/GenBank/DDBJ whole genome shotgun (WGS) entry which is preliminary data.</text>
</comment>
<dbReference type="AlphaFoldDB" id="A0A7Y9ISC6"/>
<keyword evidence="3" id="KW-0449">Lipoprotein</keyword>
<reference evidence="3 4" key="1">
    <citation type="submission" date="2020-07" db="EMBL/GenBank/DDBJ databases">
        <title>Genomic Encyclopedia of Type Strains, Phase IV (KMG-V): Genome sequencing to study the core and pangenomes of soil and plant-associated prokaryotes.</title>
        <authorList>
            <person name="Whitman W."/>
        </authorList>
    </citation>
    <scope>NUCLEOTIDE SEQUENCE [LARGE SCALE GENOMIC DNA]</scope>
    <source>
        <strain evidence="3 4">SAS40</strain>
    </source>
</reference>
<organism evidence="3 4">
    <name type="scientific">Pigmentiphaga litoralis</name>
    <dbReference type="NCBI Taxonomy" id="516702"/>
    <lineage>
        <taxon>Bacteria</taxon>
        <taxon>Pseudomonadati</taxon>
        <taxon>Pseudomonadota</taxon>
        <taxon>Betaproteobacteria</taxon>
        <taxon>Burkholderiales</taxon>
        <taxon>Alcaligenaceae</taxon>
        <taxon>Pigmentiphaga</taxon>
    </lineage>
</organism>
<dbReference type="RefSeq" id="WP_179584649.1">
    <property type="nucleotide sequence ID" value="NZ_JACBYR010000001.1"/>
</dbReference>
<dbReference type="InterPro" id="IPR033450">
    <property type="entry name" value="NlpE_C"/>
</dbReference>
<evidence type="ECO:0000259" key="2">
    <source>
        <dbReference type="Pfam" id="PF17185"/>
    </source>
</evidence>
<dbReference type="InterPro" id="IPR038139">
    <property type="entry name" value="NlpE_C_sf"/>
</dbReference>
<accession>A0A7Y9ISC6</accession>
<evidence type="ECO:0000313" key="4">
    <source>
        <dbReference type="Proteomes" id="UP000542125"/>
    </source>
</evidence>
<evidence type="ECO:0000256" key="1">
    <source>
        <dbReference type="SAM" id="MobiDB-lite"/>
    </source>
</evidence>
<proteinExistence type="predicted"/>
<keyword evidence="4" id="KW-1185">Reference proteome</keyword>
<gene>
    <name evidence="3" type="ORF">FHW18_001375</name>
</gene>
<dbReference type="Pfam" id="PF17185">
    <property type="entry name" value="NlpE_C"/>
    <property type="match status" value="1"/>
</dbReference>
<feature type="domain" description="NlpE C-terminal OB" evidence="2">
    <location>
        <begin position="181"/>
        <end position="244"/>
    </location>
</feature>
<dbReference type="Gene3D" id="2.40.128.640">
    <property type="match status" value="1"/>
</dbReference>